<dbReference type="Proteomes" id="UP000181790">
    <property type="component" value="Unassembled WGS sequence"/>
</dbReference>
<keyword evidence="2" id="KW-1185">Reference proteome</keyword>
<gene>
    <name evidence="1" type="ORF">BLX24_11135</name>
</gene>
<dbReference type="AlphaFoldDB" id="A0A1S2VJ53"/>
<name>A0A1S2VJ53_9BACT</name>
<accession>A0A1S2VJ53</accession>
<evidence type="ECO:0000313" key="2">
    <source>
        <dbReference type="Proteomes" id="UP000181790"/>
    </source>
</evidence>
<dbReference type="OrthoDB" id="597504at2"/>
<dbReference type="EMBL" id="MORL01000005">
    <property type="protein sequence ID" value="OIN58784.1"/>
    <property type="molecule type" value="Genomic_DNA"/>
</dbReference>
<organism evidence="1 2">
    <name type="scientific">Arsenicibacter rosenii</name>
    <dbReference type="NCBI Taxonomy" id="1750698"/>
    <lineage>
        <taxon>Bacteria</taxon>
        <taxon>Pseudomonadati</taxon>
        <taxon>Bacteroidota</taxon>
        <taxon>Cytophagia</taxon>
        <taxon>Cytophagales</taxon>
        <taxon>Spirosomataceae</taxon>
        <taxon>Arsenicibacter</taxon>
    </lineage>
</organism>
<sequence length="238" mass="26769">MNHTVLLLWLLTVPLVSQSADDGPLKKSRPLPAYQTGLAPMLQVSTAGFGVGVAHSVSRHIAARAGVNLFNYQGIYNAGKDTDDLQLAFDYSFKLTSFNLLLDYYPFRRLGFRLTAGTYFNRNRFSLFGQSTKDFKFNDVVFTVKDIGTIEGTARFQRFAPYAGLGWGHPFLRKRLKLMVDLGMFFQNSPKIDFRTTGMLAPSSDQGAVLENNLKPLKYYPILNIGLAYRLKASLFNR</sequence>
<evidence type="ECO:0008006" key="3">
    <source>
        <dbReference type="Google" id="ProtNLM"/>
    </source>
</evidence>
<protein>
    <recommendedName>
        <fullName evidence="3">Outer membrane protein beta-barrel domain-containing protein</fullName>
    </recommendedName>
</protein>
<dbReference type="Gene3D" id="2.40.160.170">
    <property type="match status" value="1"/>
</dbReference>
<reference evidence="1 2" key="1">
    <citation type="submission" date="2016-10" db="EMBL/GenBank/DDBJ databases">
        <title>Arsenicibacter rosenii gen. nov., sp. nov., an efficient arsenic-methylating bacterium isolated from an arsenic-contaminated paddy soil.</title>
        <authorList>
            <person name="Huang K."/>
        </authorList>
    </citation>
    <scope>NUCLEOTIDE SEQUENCE [LARGE SCALE GENOMIC DNA]</scope>
    <source>
        <strain evidence="1 2">SM-1</strain>
    </source>
</reference>
<evidence type="ECO:0000313" key="1">
    <source>
        <dbReference type="EMBL" id="OIN58784.1"/>
    </source>
</evidence>
<dbReference type="RefSeq" id="WP_071503236.1">
    <property type="nucleotide sequence ID" value="NZ_MORL01000005.1"/>
</dbReference>
<comment type="caution">
    <text evidence="1">The sequence shown here is derived from an EMBL/GenBank/DDBJ whole genome shotgun (WGS) entry which is preliminary data.</text>
</comment>
<proteinExistence type="predicted"/>